<keyword evidence="4" id="KW-1185">Reference proteome</keyword>
<dbReference type="EMBL" id="VSRR010114061">
    <property type="protein sequence ID" value="MPC98430.1"/>
    <property type="molecule type" value="Genomic_DNA"/>
</dbReference>
<dbReference type="Gene3D" id="3.40.800.20">
    <property type="entry name" value="Histone deacetylase domain"/>
    <property type="match status" value="1"/>
</dbReference>
<dbReference type="InterPro" id="IPR000286">
    <property type="entry name" value="HDACs"/>
</dbReference>
<dbReference type="OrthoDB" id="437693at2759"/>
<comment type="caution">
    <text evidence="3">The sequence shown here is derived from an EMBL/GenBank/DDBJ whole genome shotgun (WGS) entry which is preliminary data.</text>
</comment>
<name>A0A5B7JNP1_PORTR</name>
<proteinExistence type="predicted"/>
<reference evidence="3 4" key="1">
    <citation type="submission" date="2019-05" db="EMBL/GenBank/DDBJ databases">
        <title>Another draft genome of Portunus trituberculatus and its Hox gene families provides insights of decapod evolution.</title>
        <authorList>
            <person name="Jeong J.-H."/>
            <person name="Song I."/>
            <person name="Kim S."/>
            <person name="Choi T."/>
            <person name="Kim D."/>
            <person name="Ryu S."/>
            <person name="Kim W."/>
        </authorList>
    </citation>
    <scope>NUCLEOTIDE SEQUENCE [LARGE SCALE GENOMIC DNA]</scope>
    <source>
        <tissue evidence="3">Muscle</tissue>
    </source>
</reference>
<dbReference type="GO" id="GO:0141221">
    <property type="term" value="F:histone deacetylase activity, hydrolytic mechanism"/>
    <property type="evidence" value="ECO:0007669"/>
    <property type="project" value="UniProtKB-EC"/>
</dbReference>
<dbReference type="SUPFAM" id="SSF52768">
    <property type="entry name" value="Arginase/deacetylase"/>
    <property type="match status" value="1"/>
</dbReference>
<dbReference type="PANTHER" id="PTHR10625:SF23">
    <property type="entry name" value="HISTONE DEACETYLASE 11"/>
    <property type="match status" value="1"/>
</dbReference>
<feature type="domain" description="Histone deacetylase" evidence="2">
    <location>
        <begin position="42"/>
        <end position="163"/>
    </location>
</feature>
<dbReference type="Pfam" id="PF00850">
    <property type="entry name" value="Hist_deacetyl"/>
    <property type="match status" value="1"/>
</dbReference>
<dbReference type="PANTHER" id="PTHR10625">
    <property type="entry name" value="HISTONE DEACETYLASE HDAC1-RELATED"/>
    <property type="match status" value="1"/>
</dbReference>
<dbReference type="GO" id="GO:0040029">
    <property type="term" value="P:epigenetic regulation of gene expression"/>
    <property type="evidence" value="ECO:0007669"/>
    <property type="project" value="TreeGrafter"/>
</dbReference>
<dbReference type="InterPro" id="IPR023696">
    <property type="entry name" value="Ureohydrolase_dom_sf"/>
</dbReference>
<dbReference type="InterPro" id="IPR023801">
    <property type="entry name" value="His_deacetylse_dom"/>
</dbReference>
<dbReference type="AlphaFoldDB" id="A0A5B7JNP1"/>
<dbReference type="GO" id="GO:0000118">
    <property type="term" value="C:histone deacetylase complex"/>
    <property type="evidence" value="ECO:0007669"/>
    <property type="project" value="TreeGrafter"/>
</dbReference>
<dbReference type="Proteomes" id="UP000324222">
    <property type="component" value="Unassembled WGS sequence"/>
</dbReference>
<dbReference type="InterPro" id="IPR037138">
    <property type="entry name" value="His_deacetylse_dom_sf"/>
</dbReference>
<evidence type="ECO:0000256" key="1">
    <source>
        <dbReference type="ARBA" id="ARBA00048287"/>
    </source>
</evidence>
<dbReference type="PRINTS" id="PR01270">
    <property type="entry name" value="HDASUPER"/>
</dbReference>
<evidence type="ECO:0000259" key="2">
    <source>
        <dbReference type="Pfam" id="PF00850"/>
    </source>
</evidence>
<sequence length="167" mass="19339">MEQSFQSWSCIFACQRERERERERESTGKYAVLISLNLFPQRYQTGGSVLAGKLAMERGWAINIGGGFHHCWGNEGGGFCAYADISLTIHFVLNNYPSVERVMIIDLDAHQGNGHERDFMGRKDIYILDVYNKYIYPNDSYAKKAIRRRVELFAYTQDEEYLEKVST</sequence>
<comment type="catalytic activity">
    <reaction evidence="1">
        <text>N(6)-acetyl-L-lysyl-[histone] + H2O = L-lysyl-[histone] + acetate</text>
        <dbReference type="Rhea" id="RHEA:58196"/>
        <dbReference type="Rhea" id="RHEA-COMP:9845"/>
        <dbReference type="Rhea" id="RHEA-COMP:11338"/>
        <dbReference type="ChEBI" id="CHEBI:15377"/>
        <dbReference type="ChEBI" id="CHEBI:29969"/>
        <dbReference type="ChEBI" id="CHEBI:30089"/>
        <dbReference type="ChEBI" id="CHEBI:61930"/>
        <dbReference type="EC" id="3.5.1.98"/>
    </reaction>
</comment>
<evidence type="ECO:0000313" key="4">
    <source>
        <dbReference type="Proteomes" id="UP000324222"/>
    </source>
</evidence>
<evidence type="ECO:0000313" key="3">
    <source>
        <dbReference type="EMBL" id="MPC98430.1"/>
    </source>
</evidence>
<gene>
    <name evidence="3" type="primary">Hdac11</name>
    <name evidence="3" type="ORF">E2C01_093801</name>
</gene>
<organism evidence="3 4">
    <name type="scientific">Portunus trituberculatus</name>
    <name type="common">Swimming crab</name>
    <name type="synonym">Neptunus trituberculatus</name>
    <dbReference type="NCBI Taxonomy" id="210409"/>
    <lineage>
        <taxon>Eukaryota</taxon>
        <taxon>Metazoa</taxon>
        <taxon>Ecdysozoa</taxon>
        <taxon>Arthropoda</taxon>
        <taxon>Crustacea</taxon>
        <taxon>Multicrustacea</taxon>
        <taxon>Malacostraca</taxon>
        <taxon>Eumalacostraca</taxon>
        <taxon>Eucarida</taxon>
        <taxon>Decapoda</taxon>
        <taxon>Pleocyemata</taxon>
        <taxon>Brachyura</taxon>
        <taxon>Eubrachyura</taxon>
        <taxon>Portunoidea</taxon>
        <taxon>Portunidae</taxon>
        <taxon>Portuninae</taxon>
        <taxon>Portunus</taxon>
    </lineage>
</organism>
<protein>
    <submittedName>
        <fullName evidence="3">Histone deacetylase 11</fullName>
    </submittedName>
</protein>
<accession>A0A5B7JNP1</accession>